<gene>
    <name evidence="4" type="ORF">BABA_25456</name>
</gene>
<dbReference type="OrthoDB" id="258610at2"/>
<evidence type="ECO:0000256" key="2">
    <source>
        <dbReference type="SAM" id="Phobius"/>
    </source>
</evidence>
<keyword evidence="4" id="KW-0624">Polysaccharide degradation</keyword>
<dbReference type="SUPFAM" id="SSF88713">
    <property type="entry name" value="Glycoside hydrolase/deacetylase"/>
    <property type="match status" value="1"/>
</dbReference>
<comment type="caution">
    <text evidence="4">The sequence shown here is derived from an EMBL/GenBank/DDBJ whole genome shotgun (WGS) entry which is preliminary data.</text>
</comment>
<keyword evidence="4" id="KW-0378">Hydrolase</keyword>
<feature type="compositionally biased region" description="Polar residues" evidence="1">
    <location>
        <begin position="56"/>
        <end position="66"/>
    </location>
</feature>
<accession>K6CQN9</accession>
<dbReference type="GO" id="GO:0045493">
    <property type="term" value="P:xylan catabolic process"/>
    <property type="evidence" value="ECO:0007669"/>
    <property type="project" value="UniProtKB-KW"/>
</dbReference>
<dbReference type="EMBL" id="AJLS01000184">
    <property type="protein sequence ID" value="EKN62557.1"/>
    <property type="molecule type" value="Genomic_DNA"/>
</dbReference>
<protein>
    <submittedName>
        <fullName evidence="4">Endo-1,4-beta-xylanase</fullName>
    </submittedName>
</protein>
<dbReference type="InterPro" id="IPR011330">
    <property type="entry name" value="Glyco_hydro/deAcase_b/a-brl"/>
</dbReference>
<dbReference type="STRING" id="1117379.BABA_25456"/>
<feature type="transmembrane region" description="Helical" evidence="2">
    <location>
        <begin position="12"/>
        <end position="33"/>
    </location>
</feature>
<dbReference type="PATRIC" id="fig|1117379.3.peg.5273"/>
<feature type="domain" description="NodB homology" evidence="3">
    <location>
        <begin position="138"/>
        <end position="322"/>
    </location>
</feature>
<keyword evidence="2" id="KW-1133">Transmembrane helix</keyword>
<dbReference type="eggNOG" id="COG0726">
    <property type="taxonomic scope" value="Bacteria"/>
</dbReference>
<reference evidence="4 5" key="1">
    <citation type="journal article" date="2012" name="Front. Microbiol.">
        <title>Redundancy and modularity in membrane-associated dissimilatory nitrate reduction in Bacillus.</title>
        <authorList>
            <person name="Heylen K."/>
            <person name="Keltjens J."/>
        </authorList>
    </citation>
    <scope>NUCLEOTIDE SEQUENCE [LARGE SCALE GENOMIC DNA]</scope>
    <source>
        <strain evidence="5">LMG 21833T</strain>
    </source>
</reference>
<dbReference type="AlphaFoldDB" id="K6CQN9"/>
<dbReference type="InterPro" id="IPR002509">
    <property type="entry name" value="NODB_dom"/>
</dbReference>
<keyword evidence="5" id="KW-1185">Reference proteome</keyword>
<dbReference type="PROSITE" id="PS51677">
    <property type="entry name" value="NODB"/>
    <property type="match status" value="1"/>
</dbReference>
<organism evidence="4 5">
    <name type="scientific">Neobacillus bataviensis LMG 21833</name>
    <dbReference type="NCBI Taxonomy" id="1117379"/>
    <lineage>
        <taxon>Bacteria</taxon>
        <taxon>Bacillati</taxon>
        <taxon>Bacillota</taxon>
        <taxon>Bacilli</taxon>
        <taxon>Bacillales</taxon>
        <taxon>Bacillaceae</taxon>
        <taxon>Neobacillus</taxon>
    </lineage>
</organism>
<evidence type="ECO:0000256" key="1">
    <source>
        <dbReference type="SAM" id="MobiDB-lite"/>
    </source>
</evidence>
<keyword evidence="4" id="KW-0858">Xylan degradation</keyword>
<dbReference type="Gene3D" id="3.20.20.370">
    <property type="entry name" value="Glycoside hydrolase/deacetylase"/>
    <property type="match status" value="1"/>
</dbReference>
<feature type="compositionally biased region" description="Low complexity" evidence="1">
    <location>
        <begin position="90"/>
        <end position="111"/>
    </location>
</feature>
<dbReference type="PANTHER" id="PTHR10587:SF125">
    <property type="entry name" value="POLYSACCHARIDE DEACETYLASE YHEN-RELATED"/>
    <property type="match status" value="1"/>
</dbReference>
<dbReference type="GO" id="GO:0016810">
    <property type="term" value="F:hydrolase activity, acting on carbon-nitrogen (but not peptide) bonds"/>
    <property type="evidence" value="ECO:0007669"/>
    <property type="project" value="InterPro"/>
</dbReference>
<evidence type="ECO:0000313" key="4">
    <source>
        <dbReference type="EMBL" id="EKN62557.1"/>
    </source>
</evidence>
<keyword evidence="2" id="KW-0472">Membrane</keyword>
<keyword evidence="2" id="KW-0812">Transmembrane</keyword>
<feature type="region of interest" description="Disordered" evidence="1">
    <location>
        <begin position="38"/>
        <end position="140"/>
    </location>
</feature>
<dbReference type="CDD" id="cd10944">
    <property type="entry name" value="CE4_SmPgdA_like"/>
    <property type="match status" value="1"/>
</dbReference>
<keyword evidence="4" id="KW-0326">Glycosidase</keyword>
<dbReference type="Proteomes" id="UP000006316">
    <property type="component" value="Unassembled WGS sequence"/>
</dbReference>
<dbReference type="Pfam" id="PF01522">
    <property type="entry name" value="Polysacc_deac_1"/>
    <property type="match status" value="1"/>
</dbReference>
<dbReference type="PANTHER" id="PTHR10587">
    <property type="entry name" value="GLYCOSYL TRANSFERASE-RELATED"/>
    <property type="match status" value="1"/>
</dbReference>
<dbReference type="InterPro" id="IPR050248">
    <property type="entry name" value="Polysacc_deacetylase_ArnD"/>
</dbReference>
<feature type="compositionally biased region" description="Polar residues" evidence="1">
    <location>
        <begin position="112"/>
        <end position="140"/>
    </location>
</feature>
<name>K6CQN9_9BACI</name>
<evidence type="ECO:0000259" key="3">
    <source>
        <dbReference type="PROSITE" id="PS51677"/>
    </source>
</evidence>
<keyword evidence="4" id="KW-0119">Carbohydrate metabolism</keyword>
<proteinExistence type="predicted"/>
<sequence length="336" mass="37593">MVKRKSGWSRGTVIVIIAIGFLFAGGFLGNYFLKKAAGEPSNHSKNENIKHASAKGPTTGSVVMNTRDSKEEKERMKKQQEKADIWGNKQEQVPETTPTETTEAQPATQETGTPQTPANETPGTQPEQNNTQPQGNNKTIYLTFDDGPAPFSADIIALLEQYQYKATFFMIDGNIRRYPDAVKLMAQKGETVGLHSVSHNQKVFYASVDSILSELTQNRNTLKEISGIDSYIMRTPYGSVPYMTGEYRQAVKDNGYLMWDWNIDSKDWYYKDARFVNSVIEQLNKLADHNGPIVILLHERPETLAHLPALLDYLSAQGFEGKAIDSSMTPVQFSAR</sequence>
<dbReference type="GO" id="GO:0016798">
    <property type="term" value="F:hydrolase activity, acting on glycosyl bonds"/>
    <property type="evidence" value="ECO:0007669"/>
    <property type="project" value="UniProtKB-KW"/>
</dbReference>
<evidence type="ECO:0000313" key="5">
    <source>
        <dbReference type="Proteomes" id="UP000006316"/>
    </source>
</evidence>
<feature type="compositionally biased region" description="Basic and acidic residues" evidence="1">
    <location>
        <begin position="67"/>
        <end position="84"/>
    </location>
</feature>
<dbReference type="RefSeq" id="WP_007088078.1">
    <property type="nucleotide sequence ID" value="NZ_AJLS01000184.1"/>
</dbReference>